<dbReference type="AlphaFoldDB" id="A0AAD3HRU8"/>
<feature type="signal peptide" evidence="8">
    <location>
        <begin position="1"/>
        <end position="28"/>
    </location>
</feature>
<proteinExistence type="predicted"/>
<keyword evidence="4" id="KW-1133">Transmembrane helix</keyword>
<evidence type="ECO:0000313" key="10">
    <source>
        <dbReference type="Proteomes" id="UP001054857"/>
    </source>
</evidence>
<feature type="region of interest" description="Disordered" evidence="7">
    <location>
        <begin position="158"/>
        <end position="178"/>
    </location>
</feature>
<evidence type="ECO:0000313" key="9">
    <source>
        <dbReference type="EMBL" id="GFR50315.1"/>
    </source>
</evidence>
<keyword evidence="2" id="KW-0812">Transmembrane</keyword>
<evidence type="ECO:0000256" key="7">
    <source>
        <dbReference type="SAM" id="MobiDB-lite"/>
    </source>
</evidence>
<sequence length="447" mass="49340">MSSSYSQHTGHGFIISAVLLLLLRFAFSNGIKHDRAAAVMKCFDGVDCLSKRTAWEHLTEDLPSCLVAARVWWSSRPAAIPVTLVTQLSAERLDQLRAQCATWSGPLAAALYLPLLNPSSHELQDTSRQKLQAMIASAEELFKASETNQLHTVRLGNHRSSDGAISTSTNSSSGSGGGGAGGCQLRLILIYELFADPRALVLYPVNSLRNYARLLADTDLITNIDVDMLPSASISAALADPALRATYQAGAAAGGVYVWPAFETHCGGTSYADAVALADKAALPAALRKCLRRMRPKAPASHNATDYERWMATDGVYDIQYGALYEPWFLSWRWGTLWYDYRYRGYGKNKIVQAAATNATGAAWHVSPHGFLVHRPHSESRARRDFLRAKFSRKDMEDLRGSLYEHVEALWAGTTAELAAGSYMARVERPFQACLEALPWWRKEQRR</sequence>
<keyword evidence="5" id="KW-0472">Membrane</keyword>
<dbReference type="Proteomes" id="UP001054857">
    <property type="component" value="Unassembled WGS sequence"/>
</dbReference>
<dbReference type="PANTHER" id="PTHR12270">
    <property type="entry name" value="GLYCOSYLTRANSFERASE-RELATED"/>
    <property type="match status" value="1"/>
</dbReference>
<name>A0AAD3HRU8_9CHLO</name>
<dbReference type="PANTHER" id="PTHR12270:SF52">
    <property type="entry name" value="GLYCOSYLTRANSFERASE-LIKE PROTEIN GNT13-RELATED"/>
    <property type="match status" value="1"/>
</dbReference>
<feature type="compositionally biased region" description="Low complexity" evidence="7">
    <location>
        <begin position="162"/>
        <end position="173"/>
    </location>
</feature>
<accession>A0AAD3HRU8</accession>
<dbReference type="EMBL" id="BMAR01000036">
    <property type="protein sequence ID" value="GFR50315.1"/>
    <property type="molecule type" value="Genomic_DNA"/>
</dbReference>
<keyword evidence="3" id="KW-0735">Signal-anchor</keyword>
<keyword evidence="6" id="KW-0325">Glycoprotein</keyword>
<reference evidence="9 10" key="1">
    <citation type="journal article" date="2021" name="Sci. Rep.">
        <title>Genome sequencing of the multicellular alga Astrephomene provides insights into convergent evolution of germ-soma differentiation.</title>
        <authorList>
            <person name="Yamashita S."/>
            <person name="Yamamoto K."/>
            <person name="Matsuzaki R."/>
            <person name="Suzuki S."/>
            <person name="Yamaguchi H."/>
            <person name="Hirooka S."/>
            <person name="Minakuchi Y."/>
            <person name="Miyagishima S."/>
            <person name="Kawachi M."/>
            <person name="Toyoda A."/>
            <person name="Nozaki H."/>
        </authorList>
    </citation>
    <scope>NUCLEOTIDE SEQUENCE [LARGE SCALE GENOMIC DNA]</scope>
    <source>
        <strain evidence="9 10">NIES-4017</strain>
    </source>
</reference>
<organism evidence="9 10">
    <name type="scientific">Astrephomene gubernaculifera</name>
    <dbReference type="NCBI Taxonomy" id="47775"/>
    <lineage>
        <taxon>Eukaryota</taxon>
        <taxon>Viridiplantae</taxon>
        <taxon>Chlorophyta</taxon>
        <taxon>core chlorophytes</taxon>
        <taxon>Chlorophyceae</taxon>
        <taxon>CS clade</taxon>
        <taxon>Chlamydomonadales</taxon>
        <taxon>Astrephomenaceae</taxon>
        <taxon>Astrephomene</taxon>
    </lineage>
</organism>
<dbReference type="Pfam" id="PF13896">
    <property type="entry name" value="Glyco_transf_49"/>
    <property type="match status" value="1"/>
</dbReference>
<feature type="chain" id="PRO_5042134087" evidence="8">
    <location>
        <begin position="29"/>
        <end position="447"/>
    </location>
</feature>
<evidence type="ECO:0000256" key="3">
    <source>
        <dbReference type="ARBA" id="ARBA00022968"/>
    </source>
</evidence>
<keyword evidence="8" id="KW-0732">Signal</keyword>
<protein>
    <submittedName>
        <fullName evidence="9">Uncharacterized protein</fullName>
    </submittedName>
</protein>
<evidence type="ECO:0000256" key="6">
    <source>
        <dbReference type="ARBA" id="ARBA00023180"/>
    </source>
</evidence>
<gene>
    <name evidence="9" type="ORF">Agub_g12509</name>
</gene>
<comment type="subcellular location">
    <subcellularLocation>
        <location evidence="1">Membrane</location>
        <topology evidence="1">Single-pass type II membrane protein</topology>
    </subcellularLocation>
</comment>
<evidence type="ECO:0000256" key="4">
    <source>
        <dbReference type="ARBA" id="ARBA00022989"/>
    </source>
</evidence>
<evidence type="ECO:0000256" key="2">
    <source>
        <dbReference type="ARBA" id="ARBA00022692"/>
    </source>
</evidence>
<dbReference type="GO" id="GO:0035269">
    <property type="term" value="P:protein O-linked glycosylation via mannose"/>
    <property type="evidence" value="ECO:0007669"/>
    <property type="project" value="TreeGrafter"/>
</dbReference>
<evidence type="ECO:0000256" key="5">
    <source>
        <dbReference type="ARBA" id="ARBA00023136"/>
    </source>
</evidence>
<dbReference type="GO" id="GO:0015020">
    <property type="term" value="F:glucuronosyltransferase activity"/>
    <property type="evidence" value="ECO:0007669"/>
    <property type="project" value="TreeGrafter"/>
</dbReference>
<dbReference type="InterPro" id="IPR051292">
    <property type="entry name" value="Xyl/GlcA_transferase"/>
</dbReference>
<evidence type="ECO:0000256" key="8">
    <source>
        <dbReference type="SAM" id="SignalP"/>
    </source>
</evidence>
<keyword evidence="10" id="KW-1185">Reference proteome</keyword>
<dbReference type="GO" id="GO:0016020">
    <property type="term" value="C:membrane"/>
    <property type="evidence" value="ECO:0007669"/>
    <property type="project" value="UniProtKB-SubCell"/>
</dbReference>
<evidence type="ECO:0000256" key="1">
    <source>
        <dbReference type="ARBA" id="ARBA00004606"/>
    </source>
</evidence>
<dbReference type="GO" id="GO:0042285">
    <property type="term" value="F:xylosyltransferase activity"/>
    <property type="evidence" value="ECO:0007669"/>
    <property type="project" value="TreeGrafter"/>
</dbReference>
<comment type="caution">
    <text evidence="9">The sequence shown here is derived from an EMBL/GenBank/DDBJ whole genome shotgun (WGS) entry which is preliminary data.</text>
</comment>